<keyword evidence="1" id="KW-0175">Coiled coil</keyword>
<feature type="region of interest" description="Disordered" evidence="2">
    <location>
        <begin position="1"/>
        <end position="94"/>
    </location>
</feature>
<evidence type="ECO:0000256" key="1">
    <source>
        <dbReference type="SAM" id="Coils"/>
    </source>
</evidence>
<dbReference type="OrthoDB" id="10626511at2759"/>
<proteinExistence type="predicted"/>
<feature type="compositionally biased region" description="Basic and acidic residues" evidence="2">
    <location>
        <begin position="1"/>
        <end position="14"/>
    </location>
</feature>
<evidence type="ECO:0000313" key="4">
    <source>
        <dbReference type="Proteomes" id="UP000242146"/>
    </source>
</evidence>
<accession>A0A1X2GNY2</accession>
<evidence type="ECO:0000256" key="2">
    <source>
        <dbReference type="SAM" id="MobiDB-lite"/>
    </source>
</evidence>
<keyword evidence="4" id="KW-1185">Reference proteome</keyword>
<dbReference type="EMBL" id="MCGT01000007">
    <property type="protein sequence ID" value="ORX58139.1"/>
    <property type="molecule type" value="Genomic_DNA"/>
</dbReference>
<feature type="region of interest" description="Disordered" evidence="2">
    <location>
        <begin position="109"/>
        <end position="132"/>
    </location>
</feature>
<organism evidence="3 4">
    <name type="scientific">Hesseltinella vesiculosa</name>
    <dbReference type="NCBI Taxonomy" id="101127"/>
    <lineage>
        <taxon>Eukaryota</taxon>
        <taxon>Fungi</taxon>
        <taxon>Fungi incertae sedis</taxon>
        <taxon>Mucoromycota</taxon>
        <taxon>Mucoromycotina</taxon>
        <taxon>Mucoromycetes</taxon>
        <taxon>Mucorales</taxon>
        <taxon>Cunninghamellaceae</taxon>
        <taxon>Hesseltinella</taxon>
    </lineage>
</organism>
<feature type="compositionally biased region" description="Polar residues" evidence="2">
    <location>
        <begin position="76"/>
        <end position="85"/>
    </location>
</feature>
<dbReference type="AlphaFoldDB" id="A0A1X2GNY2"/>
<name>A0A1X2GNY2_9FUNG</name>
<comment type="caution">
    <text evidence="3">The sequence shown here is derived from an EMBL/GenBank/DDBJ whole genome shotgun (WGS) entry which is preliminary data.</text>
</comment>
<feature type="coiled-coil region" evidence="1">
    <location>
        <begin position="212"/>
        <end position="239"/>
    </location>
</feature>
<reference evidence="3 4" key="1">
    <citation type="submission" date="2016-07" db="EMBL/GenBank/DDBJ databases">
        <title>Pervasive Adenine N6-methylation of Active Genes in Fungi.</title>
        <authorList>
            <consortium name="DOE Joint Genome Institute"/>
            <person name="Mondo S.J."/>
            <person name="Dannebaum R.O."/>
            <person name="Kuo R.C."/>
            <person name="Labutti K."/>
            <person name="Haridas S."/>
            <person name="Kuo A."/>
            <person name="Salamov A."/>
            <person name="Ahrendt S.R."/>
            <person name="Lipzen A."/>
            <person name="Sullivan W."/>
            <person name="Andreopoulos W.B."/>
            <person name="Clum A."/>
            <person name="Lindquist E."/>
            <person name="Daum C."/>
            <person name="Ramamoorthy G.K."/>
            <person name="Gryganskyi A."/>
            <person name="Culley D."/>
            <person name="Magnuson J.K."/>
            <person name="James T.Y."/>
            <person name="O'Malley M.A."/>
            <person name="Stajich J.E."/>
            <person name="Spatafora J.W."/>
            <person name="Visel A."/>
            <person name="Grigoriev I.V."/>
        </authorList>
    </citation>
    <scope>NUCLEOTIDE SEQUENCE [LARGE SCALE GENOMIC DNA]</scope>
    <source>
        <strain evidence="3 4">NRRL 3301</strain>
    </source>
</reference>
<dbReference type="Proteomes" id="UP000242146">
    <property type="component" value="Unassembled WGS sequence"/>
</dbReference>
<sequence length="241" mass="26781">MDDRWKPKASDRKRQVPMVVSGTDSSQSHGGDPGMHFILGFPPVTAADGQEKKKGGMASSRSFAEESTRARHSVSHELSISTAHGQTGKWPEIKEERLSSAEVSFYRHRRPPLQDPSSINSTPTPQTGSPVSAAASLVTLPPRSLPDMTNEQFQLQLDYLKGESSAILVQLATLRSTYQSYVNQSTPFPSVTWASNLARQEAEIHKEMLSGYDDLVTQTRNLERKVEELERLILHHQQQSS</sequence>
<protein>
    <submittedName>
        <fullName evidence="3">Uncharacterized protein</fullName>
    </submittedName>
</protein>
<evidence type="ECO:0000313" key="3">
    <source>
        <dbReference type="EMBL" id="ORX58139.1"/>
    </source>
</evidence>
<gene>
    <name evidence="3" type="ORF">DM01DRAFT_1405778</name>
</gene>
<feature type="compositionally biased region" description="Polar residues" evidence="2">
    <location>
        <begin position="115"/>
        <end position="130"/>
    </location>
</feature>